<reference evidence="2" key="1">
    <citation type="journal article" date="2022" name="Nat. Commun.">
        <title>Chromosome evolution and the genetic basis of agronomically important traits in greater yam.</title>
        <authorList>
            <person name="Bredeson J.V."/>
            <person name="Lyons J.B."/>
            <person name="Oniyinde I.O."/>
            <person name="Okereke N.R."/>
            <person name="Kolade O."/>
            <person name="Nnabue I."/>
            <person name="Nwadili C.O."/>
            <person name="Hribova E."/>
            <person name="Parker M."/>
            <person name="Nwogha J."/>
            <person name="Shu S."/>
            <person name="Carlson J."/>
            <person name="Kariba R."/>
            <person name="Muthemba S."/>
            <person name="Knop K."/>
            <person name="Barton G.J."/>
            <person name="Sherwood A.V."/>
            <person name="Lopez-Montes A."/>
            <person name="Asiedu R."/>
            <person name="Jamnadass R."/>
            <person name="Muchugi A."/>
            <person name="Goodstein D."/>
            <person name="Egesi C.N."/>
            <person name="Featherston J."/>
            <person name="Asfaw A."/>
            <person name="Simpson G.G."/>
            <person name="Dolezel J."/>
            <person name="Hendre P.S."/>
            <person name="Van Deynze A."/>
            <person name="Kumar P.L."/>
            <person name="Obidiegwu J.E."/>
            <person name="Bhattacharjee R."/>
            <person name="Rokhsar D.S."/>
        </authorList>
    </citation>
    <scope>NUCLEOTIDE SEQUENCE [LARGE SCALE GENOMIC DNA]</scope>
    <source>
        <strain evidence="2">cv. TDa95/00328</strain>
    </source>
</reference>
<protein>
    <submittedName>
        <fullName evidence="1">Bifunctional inhibitor/lipid-transfer protein/seed storage 2S albumin protein</fullName>
    </submittedName>
</protein>
<sequence>MAPNMILLITSFLLVLLPKLTTSQFNSMCVSQYALANQACSVIPPEEEEEEPINGDHSSQVMLQRHKHHHHNHDNHTQEHEHEHDDNDDQDESDDPDHPPYSHHPRANRDCCRWLQEVERSCVCETFRRLPAFLTRPVHSYTIAVGTTCEFSYKCEGL</sequence>
<dbReference type="EMBL" id="CM037017">
    <property type="protein sequence ID" value="KAH7677011.1"/>
    <property type="molecule type" value="Genomic_DNA"/>
</dbReference>
<comment type="caution">
    <text evidence="1">The sequence shown here is derived from an EMBL/GenBank/DDBJ whole genome shotgun (WGS) entry which is preliminary data.</text>
</comment>
<gene>
    <name evidence="1" type="ORF">IHE45_07G054500</name>
</gene>
<organism evidence="1 2">
    <name type="scientific">Dioscorea alata</name>
    <name type="common">Purple yam</name>
    <dbReference type="NCBI Taxonomy" id="55571"/>
    <lineage>
        <taxon>Eukaryota</taxon>
        <taxon>Viridiplantae</taxon>
        <taxon>Streptophyta</taxon>
        <taxon>Embryophyta</taxon>
        <taxon>Tracheophyta</taxon>
        <taxon>Spermatophyta</taxon>
        <taxon>Magnoliopsida</taxon>
        <taxon>Liliopsida</taxon>
        <taxon>Dioscoreales</taxon>
        <taxon>Dioscoreaceae</taxon>
        <taxon>Dioscorea</taxon>
    </lineage>
</organism>
<accession>A0ACB7VRB1</accession>
<evidence type="ECO:0000313" key="2">
    <source>
        <dbReference type="Proteomes" id="UP000827976"/>
    </source>
</evidence>
<name>A0ACB7VRB1_DIOAL</name>
<keyword evidence="2" id="KW-1185">Reference proteome</keyword>
<dbReference type="Proteomes" id="UP000827976">
    <property type="component" value="Chromosome 7"/>
</dbReference>
<proteinExistence type="predicted"/>
<evidence type="ECO:0000313" key="1">
    <source>
        <dbReference type="EMBL" id="KAH7677011.1"/>
    </source>
</evidence>